<organism evidence="2">
    <name type="scientific">uncultured Rubrobacteraceae bacterium</name>
    <dbReference type="NCBI Taxonomy" id="349277"/>
    <lineage>
        <taxon>Bacteria</taxon>
        <taxon>Bacillati</taxon>
        <taxon>Actinomycetota</taxon>
        <taxon>Rubrobacteria</taxon>
        <taxon>Rubrobacterales</taxon>
        <taxon>Rubrobacteraceae</taxon>
        <taxon>environmental samples</taxon>
    </lineage>
</organism>
<dbReference type="EC" id="1.13.11.3" evidence="2"/>
<evidence type="ECO:0000256" key="1">
    <source>
        <dbReference type="SAM" id="MobiDB-lite"/>
    </source>
</evidence>
<feature type="compositionally biased region" description="Basic residues" evidence="1">
    <location>
        <begin position="183"/>
        <end position="192"/>
    </location>
</feature>
<name>A0A6J4PUU8_9ACTN</name>
<keyword evidence="2" id="KW-0223">Dioxygenase</keyword>
<dbReference type="EMBL" id="CADCUT010000152">
    <property type="protein sequence ID" value="CAA9420242.1"/>
    <property type="molecule type" value="Genomic_DNA"/>
</dbReference>
<accession>A0A6J4PUU8</accession>
<proteinExistence type="predicted"/>
<feature type="compositionally biased region" description="Basic residues" evidence="1">
    <location>
        <begin position="78"/>
        <end position="91"/>
    </location>
</feature>
<protein>
    <submittedName>
        <fullName evidence="2">Protocatechuate 3,4-dioxygenase beta chain</fullName>
        <ecNumber evidence="2">1.13.11.3</ecNumber>
    </submittedName>
</protein>
<feature type="compositionally biased region" description="Basic and acidic residues" evidence="1">
    <location>
        <begin position="48"/>
        <end position="77"/>
    </location>
</feature>
<feature type="region of interest" description="Disordered" evidence="1">
    <location>
        <begin position="1"/>
        <end position="149"/>
    </location>
</feature>
<feature type="non-terminal residue" evidence="2">
    <location>
        <position position="1"/>
    </location>
</feature>
<feature type="compositionally biased region" description="Basic and acidic residues" evidence="1">
    <location>
        <begin position="199"/>
        <end position="209"/>
    </location>
</feature>
<gene>
    <name evidence="2" type="ORF">AVDCRST_MAG03-2501</name>
</gene>
<sequence>DAADHRGGGRAPAVPLPRLQVHAPAGAEGAARHPAEKSPGRYRPGPRARQDRCHGRRPDPPARRRASGGEDHLDRPRPGRRRTPGPKRPRRGLAGERRGPLHPPERPASRPARPELLRRGTLPHGRRGPLPLRHGQAGGVPVEEPRQRLATGPRSFLGVRFILQEPADHPDVLPRRPALRARPHLPVRKRPRSPTAHDLLPRPRNDRTRMGFGLPLRHRPRRPRRHPVREAARV</sequence>
<feature type="non-terminal residue" evidence="2">
    <location>
        <position position="234"/>
    </location>
</feature>
<feature type="compositionally biased region" description="Basic residues" evidence="1">
    <location>
        <begin position="216"/>
        <end position="227"/>
    </location>
</feature>
<reference evidence="2" key="1">
    <citation type="submission" date="2020-02" db="EMBL/GenBank/DDBJ databases">
        <authorList>
            <person name="Meier V. D."/>
        </authorList>
    </citation>
    <scope>NUCLEOTIDE SEQUENCE</scope>
    <source>
        <strain evidence="2">AVDCRST_MAG03</strain>
    </source>
</reference>
<feature type="compositionally biased region" description="Basic and acidic residues" evidence="1">
    <location>
        <begin position="93"/>
        <end position="118"/>
    </location>
</feature>
<dbReference type="GO" id="GO:0018578">
    <property type="term" value="F:protocatechuate 3,4-dioxygenase activity"/>
    <property type="evidence" value="ECO:0007669"/>
    <property type="project" value="UniProtKB-EC"/>
</dbReference>
<feature type="compositionally biased region" description="Basic and acidic residues" evidence="1">
    <location>
        <begin position="30"/>
        <end position="39"/>
    </location>
</feature>
<dbReference type="AlphaFoldDB" id="A0A6J4PUU8"/>
<evidence type="ECO:0000313" key="2">
    <source>
        <dbReference type="EMBL" id="CAA9420242.1"/>
    </source>
</evidence>
<keyword evidence="2" id="KW-0560">Oxidoreductase</keyword>
<feature type="region of interest" description="Disordered" evidence="1">
    <location>
        <begin position="183"/>
        <end position="234"/>
    </location>
</feature>